<reference evidence="4 5" key="1">
    <citation type="submission" date="2022-02" db="EMBL/GenBank/DDBJ databases">
        <authorList>
            <person name="Min J."/>
        </authorList>
    </citation>
    <scope>NUCLEOTIDE SEQUENCE [LARGE SCALE GENOMIC DNA]</scope>
    <source>
        <strain evidence="4 5">GR10-1</strain>
    </source>
</reference>
<evidence type="ECO:0000256" key="3">
    <source>
        <dbReference type="ARBA" id="ARBA00023237"/>
    </source>
</evidence>
<protein>
    <submittedName>
        <fullName evidence="4">TonB-dependent receptor</fullName>
    </submittedName>
</protein>
<keyword evidence="4" id="KW-0675">Receptor</keyword>
<organism evidence="4 5">
    <name type="scientific">Niabella ginsengisoli</name>
    <dbReference type="NCBI Taxonomy" id="522298"/>
    <lineage>
        <taxon>Bacteria</taxon>
        <taxon>Pseudomonadati</taxon>
        <taxon>Bacteroidota</taxon>
        <taxon>Chitinophagia</taxon>
        <taxon>Chitinophagales</taxon>
        <taxon>Chitinophagaceae</taxon>
        <taxon>Niabella</taxon>
    </lineage>
</organism>
<dbReference type="EMBL" id="JAKWBL010000001">
    <property type="protein sequence ID" value="MCH5597619.1"/>
    <property type="molecule type" value="Genomic_DNA"/>
</dbReference>
<dbReference type="RefSeq" id="WP_240826996.1">
    <property type="nucleotide sequence ID" value="NZ_JAKWBL010000001.1"/>
</dbReference>
<dbReference type="Gene3D" id="2.40.170.20">
    <property type="entry name" value="TonB-dependent receptor, beta-barrel domain"/>
    <property type="match status" value="1"/>
</dbReference>
<keyword evidence="3" id="KW-0998">Cell outer membrane</keyword>
<accession>A0ABS9SHI0</accession>
<evidence type="ECO:0000313" key="4">
    <source>
        <dbReference type="EMBL" id="MCH5597619.1"/>
    </source>
</evidence>
<keyword evidence="2" id="KW-0472">Membrane</keyword>
<evidence type="ECO:0000313" key="5">
    <source>
        <dbReference type="Proteomes" id="UP001202248"/>
    </source>
</evidence>
<comment type="subcellular location">
    <subcellularLocation>
        <location evidence="1">Cell outer membrane</location>
    </subcellularLocation>
</comment>
<sequence length="483" mass="53146">MAGQLQGFKGGSYGTGTETRKSKFLKAMLLVNKSLSKDIDFSGFVGSEIQSFNNENTFSETRGGLIYPNQYFIANSINPVVTTQTFNRKNFKSAYISIDLSYKNMLYWQSTYRRDWSSSLTYADGTGNNSYGYPATSLSWIFTETFKGLPSWISFGKLRANISELGKDTDPYLLNQGFAFNGYIFPNGGSNGIPTSTHSSSSTLQADIKPLKKLAREVGGEVRFLKNRIGFDITYYKENSKNQLLPISTPGVTGVTSILLNAGNIQNSGIEIAIDGTPVKSKNFTWSSSLNYSRNRNKIIELYPGIKEFNLGADIGEISTWAVEGQSYGVLRSSIHAARFQATDANGNNIDDSRNGLPILSWRSDGRTAFPARSNVLQDVGDINAKFRAGWDNTFTYKNFNLNVLMDAKIGGDFVALSYRFGTHTGVFPNTLLGRDAQTGGISWTSKYTDDGGTYDDGMIVEGVFAPGQIVTTPLVIMLMLEE</sequence>
<name>A0ABS9SHI0_9BACT</name>
<gene>
    <name evidence="4" type="ORF">MKP09_06705</name>
</gene>
<dbReference type="SUPFAM" id="SSF56935">
    <property type="entry name" value="Porins"/>
    <property type="match status" value="1"/>
</dbReference>
<dbReference type="InterPro" id="IPR036942">
    <property type="entry name" value="Beta-barrel_TonB_sf"/>
</dbReference>
<keyword evidence="5" id="KW-1185">Reference proteome</keyword>
<dbReference type="Proteomes" id="UP001202248">
    <property type="component" value="Unassembled WGS sequence"/>
</dbReference>
<proteinExistence type="predicted"/>
<evidence type="ECO:0000256" key="2">
    <source>
        <dbReference type="ARBA" id="ARBA00023136"/>
    </source>
</evidence>
<evidence type="ECO:0000256" key="1">
    <source>
        <dbReference type="ARBA" id="ARBA00004442"/>
    </source>
</evidence>
<comment type="caution">
    <text evidence="4">The sequence shown here is derived from an EMBL/GenBank/DDBJ whole genome shotgun (WGS) entry which is preliminary data.</text>
</comment>